<dbReference type="AlphaFoldDB" id="A0AAV7L0E0"/>
<protein>
    <submittedName>
        <fullName evidence="2">Uncharacterized protein</fullName>
    </submittedName>
</protein>
<reference evidence="2" key="1">
    <citation type="journal article" date="2022" name="bioRxiv">
        <title>Sequencing and chromosome-scale assembly of the giantPleurodeles waltlgenome.</title>
        <authorList>
            <person name="Brown T."/>
            <person name="Elewa A."/>
            <person name="Iarovenko S."/>
            <person name="Subramanian E."/>
            <person name="Araus A.J."/>
            <person name="Petzold A."/>
            <person name="Susuki M."/>
            <person name="Suzuki K.-i.T."/>
            <person name="Hayashi T."/>
            <person name="Toyoda A."/>
            <person name="Oliveira C."/>
            <person name="Osipova E."/>
            <person name="Leigh N.D."/>
            <person name="Simon A."/>
            <person name="Yun M.H."/>
        </authorList>
    </citation>
    <scope>NUCLEOTIDE SEQUENCE</scope>
    <source>
        <strain evidence="2">20211129_DDA</strain>
        <tissue evidence="2">Liver</tissue>
    </source>
</reference>
<organism evidence="2 3">
    <name type="scientific">Pleurodeles waltl</name>
    <name type="common">Iberian ribbed newt</name>
    <dbReference type="NCBI Taxonomy" id="8319"/>
    <lineage>
        <taxon>Eukaryota</taxon>
        <taxon>Metazoa</taxon>
        <taxon>Chordata</taxon>
        <taxon>Craniata</taxon>
        <taxon>Vertebrata</taxon>
        <taxon>Euteleostomi</taxon>
        <taxon>Amphibia</taxon>
        <taxon>Batrachia</taxon>
        <taxon>Caudata</taxon>
        <taxon>Salamandroidea</taxon>
        <taxon>Salamandridae</taxon>
        <taxon>Pleurodelinae</taxon>
        <taxon>Pleurodeles</taxon>
    </lineage>
</organism>
<feature type="region of interest" description="Disordered" evidence="1">
    <location>
        <begin position="1"/>
        <end position="53"/>
    </location>
</feature>
<name>A0AAV7L0E0_PLEWA</name>
<evidence type="ECO:0000256" key="1">
    <source>
        <dbReference type="SAM" id="MobiDB-lite"/>
    </source>
</evidence>
<accession>A0AAV7L0E0</accession>
<evidence type="ECO:0000313" key="2">
    <source>
        <dbReference type="EMBL" id="KAJ1081110.1"/>
    </source>
</evidence>
<comment type="caution">
    <text evidence="2">The sequence shown here is derived from an EMBL/GenBank/DDBJ whole genome shotgun (WGS) entry which is preliminary data.</text>
</comment>
<keyword evidence="3" id="KW-1185">Reference proteome</keyword>
<feature type="compositionally biased region" description="Gly residues" evidence="1">
    <location>
        <begin position="15"/>
        <end position="28"/>
    </location>
</feature>
<sequence>AAIVTSGAWRRKGCQRGGESGCDAGGSEGARRGTAPPTRGLEGPGSGGPAQQQ</sequence>
<dbReference type="EMBL" id="JANPWB010000016">
    <property type="protein sequence ID" value="KAJ1081110.1"/>
    <property type="molecule type" value="Genomic_DNA"/>
</dbReference>
<proteinExistence type="predicted"/>
<gene>
    <name evidence="2" type="ORF">NDU88_001294</name>
</gene>
<evidence type="ECO:0000313" key="3">
    <source>
        <dbReference type="Proteomes" id="UP001066276"/>
    </source>
</evidence>
<feature type="compositionally biased region" description="Gly residues" evidence="1">
    <location>
        <begin position="42"/>
        <end position="53"/>
    </location>
</feature>
<feature type="non-terminal residue" evidence="2">
    <location>
        <position position="53"/>
    </location>
</feature>
<dbReference type="Proteomes" id="UP001066276">
    <property type="component" value="Chromosome 12"/>
</dbReference>
<feature type="non-terminal residue" evidence="2">
    <location>
        <position position="1"/>
    </location>
</feature>